<evidence type="ECO:0000256" key="1">
    <source>
        <dbReference type="SAM" id="Phobius"/>
    </source>
</evidence>
<dbReference type="AlphaFoldDB" id="A0A261G8Q1"/>
<dbReference type="Proteomes" id="UP000216451">
    <property type="component" value="Unassembled WGS sequence"/>
</dbReference>
<protein>
    <submittedName>
        <fullName evidence="2">Oxidoreductase</fullName>
    </submittedName>
</protein>
<evidence type="ECO:0000313" key="2">
    <source>
        <dbReference type="EMBL" id="OZG67809.1"/>
    </source>
</evidence>
<proteinExistence type="predicted"/>
<name>A0A261G8Q1_9BIFI</name>
<keyword evidence="1" id="KW-0472">Membrane</keyword>
<feature type="transmembrane region" description="Helical" evidence="1">
    <location>
        <begin position="40"/>
        <end position="59"/>
    </location>
</feature>
<organism evidence="2 3">
    <name type="scientific">Bifidobacterium aquikefiri</name>
    <dbReference type="NCBI Taxonomy" id="1653207"/>
    <lineage>
        <taxon>Bacteria</taxon>
        <taxon>Bacillati</taxon>
        <taxon>Actinomycetota</taxon>
        <taxon>Actinomycetes</taxon>
        <taxon>Bifidobacteriales</taxon>
        <taxon>Bifidobacteriaceae</taxon>
        <taxon>Bifidobacterium</taxon>
    </lineage>
</organism>
<feature type="transmembrane region" description="Helical" evidence="1">
    <location>
        <begin position="71"/>
        <end position="91"/>
    </location>
</feature>
<keyword evidence="3" id="KW-1185">Reference proteome</keyword>
<gene>
    <name evidence="2" type="ORF">BAQU_0453</name>
</gene>
<feature type="transmembrane region" description="Helical" evidence="1">
    <location>
        <begin position="111"/>
        <end position="130"/>
    </location>
</feature>
<feature type="transmembrane region" description="Helical" evidence="1">
    <location>
        <begin position="7"/>
        <end position="28"/>
    </location>
</feature>
<sequence length="254" mass="29300">MLKRLHLPMTITWFTVLFVLPMPFILLLSHGLPALYAPSAQYIMAGSIAYCWMLTAIYFSTRPRWLDRLIGLPKIYMVHGILSLCAILVAFMHKTLMSSYGLIALTGNTAFYILAFLGVWSMVLMSGWLSSRFRILGDIRRTLERVFHHELNVWLHRFNLVAVVLVFIHVNLISYITVIHPFMVLFDGASALVAFAYLYEKLHQRYGAYRGEIETVQTLAFNTVEITMRVHGLHGKWENGDFAFIRFPKMRGLH</sequence>
<feature type="transmembrane region" description="Helical" evidence="1">
    <location>
        <begin position="178"/>
        <end position="199"/>
    </location>
</feature>
<feature type="transmembrane region" description="Helical" evidence="1">
    <location>
        <begin position="151"/>
        <end position="172"/>
    </location>
</feature>
<keyword evidence="1" id="KW-1133">Transmembrane helix</keyword>
<keyword evidence="1" id="KW-0812">Transmembrane</keyword>
<dbReference type="EMBL" id="MWXA01000003">
    <property type="protein sequence ID" value="OZG67809.1"/>
    <property type="molecule type" value="Genomic_DNA"/>
</dbReference>
<comment type="caution">
    <text evidence="2">The sequence shown here is derived from an EMBL/GenBank/DDBJ whole genome shotgun (WGS) entry which is preliminary data.</text>
</comment>
<evidence type="ECO:0000313" key="3">
    <source>
        <dbReference type="Proteomes" id="UP000216451"/>
    </source>
</evidence>
<reference evidence="2 3" key="1">
    <citation type="journal article" date="2017" name="BMC Genomics">
        <title>Comparative genomic and phylogenomic analyses of the Bifidobacteriaceae family.</title>
        <authorList>
            <person name="Lugli G.A."/>
            <person name="Milani C."/>
            <person name="Turroni F."/>
            <person name="Duranti S."/>
            <person name="Mancabelli L."/>
            <person name="Mangifesta M."/>
            <person name="Ferrario C."/>
            <person name="Modesto M."/>
            <person name="Mattarelli P."/>
            <person name="Jiri K."/>
            <person name="van Sinderen D."/>
            <person name="Ventura M."/>
        </authorList>
    </citation>
    <scope>NUCLEOTIDE SEQUENCE [LARGE SCALE GENOMIC DNA]</scope>
    <source>
        <strain evidence="2 3">LMG 28769</strain>
    </source>
</reference>
<accession>A0A261G8Q1</accession>